<dbReference type="OrthoDB" id="6106106at2"/>
<evidence type="ECO:0008006" key="3">
    <source>
        <dbReference type="Google" id="ProtNLM"/>
    </source>
</evidence>
<gene>
    <name evidence="1" type="ORF">BTO11_12630</name>
</gene>
<dbReference type="Proteomes" id="UP000239007">
    <property type="component" value="Unassembled WGS sequence"/>
</dbReference>
<proteinExistence type="predicted"/>
<dbReference type="EMBL" id="MSCH01000003">
    <property type="protein sequence ID" value="PQJ54417.1"/>
    <property type="molecule type" value="Genomic_DNA"/>
</dbReference>
<accession>A0A2S7UWU8</accession>
<dbReference type="RefSeq" id="WP_105052935.1">
    <property type="nucleotide sequence ID" value="NZ_BMYG01000001.1"/>
</dbReference>
<evidence type="ECO:0000313" key="2">
    <source>
        <dbReference type="Proteomes" id="UP000239007"/>
    </source>
</evidence>
<reference evidence="1 2" key="1">
    <citation type="submission" date="2016-12" db="EMBL/GenBank/DDBJ databases">
        <title>Diversity of luminous bacteria.</title>
        <authorList>
            <person name="Yoshizawa S."/>
            <person name="Kogure K."/>
        </authorList>
    </citation>
    <scope>NUCLEOTIDE SEQUENCE [LARGE SCALE GENOMIC DNA]</scope>
    <source>
        <strain evidence="1 2">SA4-48</strain>
    </source>
</reference>
<comment type="caution">
    <text evidence="1">The sequence shown here is derived from an EMBL/GenBank/DDBJ whole genome shotgun (WGS) entry which is preliminary data.</text>
</comment>
<dbReference type="AlphaFoldDB" id="A0A2S7UWU8"/>
<sequence length="83" mass="9251">MSKPRAKAPTKSVTVYCNKCRERLLQYKKGGNGSLVKCFIERISKNYTETLGICPNCETQFGRETMIRGVPAIKIIGGKVLVK</sequence>
<name>A0A2S7UWU8_9GAMM</name>
<organism evidence="1 2">
    <name type="scientific">Psychrosphaera saromensis</name>
    <dbReference type="NCBI Taxonomy" id="716813"/>
    <lineage>
        <taxon>Bacteria</taxon>
        <taxon>Pseudomonadati</taxon>
        <taxon>Pseudomonadota</taxon>
        <taxon>Gammaproteobacteria</taxon>
        <taxon>Alteromonadales</taxon>
        <taxon>Pseudoalteromonadaceae</taxon>
        <taxon>Psychrosphaera</taxon>
    </lineage>
</organism>
<protein>
    <recommendedName>
        <fullName evidence="3">Zn-ribbon motif protein</fullName>
    </recommendedName>
</protein>
<evidence type="ECO:0000313" key="1">
    <source>
        <dbReference type="EMBL" id="PQJ54417.1"/>
    </source>
</evidence>
<keyword evidence="2" id="KW-1185">Reference proteome</keyword>